<protein>
    <submittedName>
        <fullName evidence="1">Uncharacterized protein</fullName>
    </submittedName>
</protein>
<gene>
    <name evidence="1" type="ORF">Cob_v003671</name>
</gene>
<accession>A0A484G089</accession>
<evidence type="ECO:0000313" key="1">
    <source>
        <dbReference type="EMBL" id="TDZ23214.1"/>
    </source>
</evidence>
<evidence type="ECO:0000313" key="2">
    <source>
        <dbReference type="Proteomes" id="UP000014480"/>
    </source>
</evidence>
<name>A0A484G089_COLOR</name>
<sequence length="84" mass="9102">MYCPCALLSTSLGTRSLSFAQVESHGSAAPLTSSIWLSVVSKPSIGQSLRHGCEFRRREASCILQLVESSRELVDELYAGDNVV</sequence>
<proteinExistence type="predicted"/>
<comment type="caution">
    <text evidence="1">The sequence shown here is derived from an EMBL/GenBank/DDBJ whole genome shotgun (WGS) entry which is preliminary data.</text>
</comment>
<dbReference type="EMBL" id="AMCV02000006">
    <property type="protein sequence ID" value="TDZ23214.1"/>
    <property type="molecule type" value="Genomic_DNA"/>
</dbReference>
<keyword evidence="2" id="KW-1185">Reference proteome</keyword>
<dbReference type="Proteomes" id="UP000014480">
    <property type="component" value="Unassembled WGS sequence"/>
</dbReference>
<organism evidence="1 2">
    <name type="scientific">Colletotrichum orbiculare (strain 104-T / ATCC 96160 / CBS 514.97 / LARS 414 / MAFF 240422)</name>
    <name type="common">Cucumber anthracnose fungus</name>
    <name type="synonym">Colletotrichum lagenarium</name>
    <dbReference type="NCBI Taxonomy" id="1213857"/>
    <lineage>
        <taxon>Eukaryota</taxon>
        <taxon>Fungi</taxon>
        <taxon>Dikarya</taxon>
        <taxon>Ascomycota</taxon>
        <taxon>Pezizomycotina</taxon>
        <taxon>Sordariomycetes</taxon>
        <taxon>Hypocreomycetidae</taxon>
        <taxon>Glomerellales</taxon>
        <taxon>Glomerellaceae</taxon>
        <taxon>Colletotrichum</taxon>
        <taxon>Colletotrichum orbiculare species complex</taxon>
    </lineage>
</organism>
<reference evidence="2" key="1">
    <citation type="journal article" date="2013" name="New Phytol.">
        <title>Comparative genomic and transcriptomic analyses reveal the hemibiotrophic stage shift of Colletotrichum fungi.</title>
        <authorList>
            <person name="Gan P."/>
            <person name="Ikeda K."/>
            <person name="Irieda H."/>
            <person name="Narusaka M."/>
            <person name="O'Connell R.J."/>
            <person name="Narusaka Y."/>
            <person name="Takano Y."/>
            <person name="Kubo Y."/>
            <person name="Shirasu K."/>
        </authorList>
    </citation>
    <scope>NUCLEOTIDE SEQUENCE [LARGE SCALE GENOMIC DNA]</scope>
    <source>
        <strain evidence="2">104-T / ATCC 96160 / CBS 514.97 / LARS 414 / MAFF 240422</strain>
    </source>
</reference>
<reference evidence="2" key="2">
    <citation type="journal article" date="2019" name="Mol. Plant Microbe Interact.">
        <title>Genome sequence resources for four phytopathogenic fungi from the Colletotrichum orbiculare species complex.</title>
        <authorList>
            <person name="Gan P."/>
            <person name="Tsushima A."/>
            <person name="Narusaka M."/>
            <person name="Narusaka Y."/>
            <person name="Takano Y."/>
            <person name="Kubo Y."/>
            <person name="Shirasu K."/>
        </authorList>
    </citation>
    <scope>GENOME REANNOTATION</scope>
    <source>
        <strain evidence="2">104-T / ATCC 96160 / CBS 514.97 / LARS 414 / MAFF 240422</strain>
    </source>
</reference>
<dbReference type="AlphaFoldDB" id="A0A484G089"/>